<organism evidence="8 9">
    <name type="scientific">Tsukamurella tyrosinosolvens</name>
    <dbReference type="NCBI Taxonomy" id="57704"/>
    <lineage>
        <taxon>Bacteria</taxon>
        <taxon>Bacillati</taxon>
        <taxon>Actinomycetota</taxon>
        <taxon>Actinomycetes</taxon>
        <taxon>Mycobacteriales</taxon>
        <taxon>Tsukamurellaceae</taxon>
        <taxon>Tsukamurella</taxon>
    </lineage>
</organism>
<dbReference type="SUPFAM" id="SSF46785">
    <property type="entry name" value="Winged helix' DNA-binding domain"/>
    <property type="match status" value="1"/>
</dbReference>
<evidence type="ECO:0000256" key="5">
    <source>
        <dbReference type="ARBA" id="ARBA00023163"/>
    </source>
</evidence>
<keyword evidence="3 8" id="KW-0238">DNA-binding</keyword>
<keyword evidence="2" id="KW-0805">Transcription regulation</keyword>
<feature type="compositionally biased region" description="Low complexity" evidence="6">
    <location>
        <begin position="292"/>
        <end position="306"/>
    </location>
</feature>
<evidence type="ECO:0000256" key="1">
    <source>
        <dbReference type="ARBA" id="ARBA00009437"/>
    </source>
</evidence>
<dbReference type="GeneID" id="300999456"/>
<dbReference type="Pfam" id="PF00126">
    <property type="entry name" value="HTH_1"/>
    <property type="match status" value="1"/>
</dbReference>
<dbReference type="GO" id="GO:0003677">
    <property type="term" value="F:DNA binding"/>
    <property type="evidence" value="ECO:0007669"/>
    <property type="project" value="UniProtKB-KW"/>
</dbReference>
<dbReference type="PRINTS" id="PR00039">
    <property type="entry name" value="HTHLYSR"/>
</dbReference>
<dbReference type="RefSeq" id="WP_082791534.1">
    <property type="nucleotide sequence ID" value="NZ_CBDRGN010000001.1"/>
</dbReference>
<proteinExistence type="inferred from homology"/>
<dbReference type="Pfam" id="PF03466">
    <property type="entry name" value="LysR_substrate"/>
    <property type="match status" value="1"/>
</dbReference>
<feature type="region of interest" description="Disordered" evidence="6">
    <location>
        <begin position="292"/>
        <end position="319"/>
    </location>
</feature>
<protein>
    <submittedName>
        <fullName evidence="8">DNA-binding transcriptional regulator, LysR family</fullName>
    </submittedName>
</protein>
<evidence type="ECO:0000256" key="2">
    <source>
        <dbReference type="ARBA" id="ARBA00023015"/>
    </source>
</evidence>
<dbReference type="InterPro" id="IPR000847">
    <property type="entry name" value="LysR_HTH_N"/>
</dbReference>
<dbReference type="PANTHER" id="PTHR30346:SF29">
    <property type="entry name" value="LYSR SUBSTRATE-BINDING"/>
    <property type="match status" value="1"/>
</dbReference>
<keyword evidence="4" id="KW-0010">Activator</keyword>
<gene>
    <name evidence="8" type="ORF">SAMN04489793_1682</name>
</gene>
<dbReference type="FunFam" id="1.10.10.10:FF:000001">
    <property type="entry name" value="LysR family transcriptional regulator"/>
    <property type="match status" value="1"/>
</dbReference>
<dbReference type="Proteomes" id="UP000182241">
    <property type="component" value="Unassembled WGS sequence"/>
</dbReference>
<evidence type="ECO:0000313" key="9">
    <source>
        <dbReference type="Proteomes" id="UP000182241"/>
    </source>
</evidence>
<keyword evidence="9" id="KW-1185">Reference proteome</keyword>
<name>A0A1H4Q930_TSUTY</name>
<evidence type="ECO:0000256" key="6">
    <source>
        <dbReference type="SAM" id="MobiDB-lite"/>
    </source>
</evidence>
<evidence type="ECO:0000256" key="4">
    <source>
        <dbReference type="ARBA" id="ARBA00023159"/>
    </source>
</evidence>
<dbReference type="AlphaFoldDB" id="A0A1H4Q930"/>
<evidence type="ECO:0000259" key="7">
    <source>
        <dbReference type="PROSITE" id="PS50931"/>
    </source>
</evidence>
<comment type="similarity">
    <text evidence="1">Belongs to the LysR transcriptional regulatory family.</text>
</comment>
<dbReference type="OrthoDB" id="3286335at2"/>
<dbReference type="InterPro" id="IPR005119">
    <property type="entry name" value="LysR_subst-bd"/>
</dbReference>
<dbReference type="EMBL" id="FNSA01000003">
    <property type="protein sequence ID" value="SEC16123.1"/>
    <property type="molecule type" value="Genomic_DNA"/>
</dbReference>
<sequence length="319" mass="32333">MELHQLRYLVAVADRGSFTAAAEALHVAQSGVSAQVAKLERELGHRLFERGARTVALTPEGTELLPHARAALAAVDAVRTVADELTGVVRGHVRLGTVIGCTIPGYLAGFAAFRAEHPAVTVDVVEGDSEDLVSDLVAGALDVALVAHARALPAALVAHRLIREPLTAVVPDGHAWAGRSAVTCADLAGTTVLCLPRGTGVRAALEITCAAERTVVEPAVQAHSPEALLALAGHGAGVAVLTASMAAARPGVTTVPLARSARTELSLATRAAPSAAAGAMARTLRARLAADQAAAGRQRASAAPSATTVRAATPRPSAG</sequence>
<evidence type="ECO:0000256" key="3">
    <source>
        <dbReference type="ARBA" id="ARBA00023125"/>
    </source>
</evidence>
<accession>A0A1H4Q930</accession>
<dbReference type="GO" id="GO:0032993">
    <property type="term" value="C:protein-DNA complex"/>
    <property type="evidence" value="ECO:0007669"/>
    <property type="project" value="TreeGrafter"/>
</dbReference>
<dbReference type="GO" id="GO:0003700">
    <property type="term" value="F:DNA-binding transcription factor activity"/>
    <property type="evidence" value="ECO:0007669"/>
    <property type="project" value="InterPro"/>
</dbReference>
<dbReference type="Gene3D" id="3.40.190.290">
    <property type="match status" value="1"/>
</dbReference>
<dbReference type="InterPro" id="IPR036388">
    <property type="entry name" value="WH-like_DNA-bd_sf"/>
</dbReference>
<keyword evidence="5" id="KW-0804">Transcription</keyword>
<dbReference type="Gene3D" id="1.10.10.10">
    <property type="entry name" value="Winged helix-like DNA-binding domain superfamily/Winged helix DNA-binding domain"/>
    <property type="match status" value="1"/>
</dbReference>
<dbReference type="PROSITE" id="PS50931">
    <property type="entry name" value="HTH_LYSR"/>
    <property type="match status" value="1"/>
</dbReference>
<dbReference type="STRING" id="57704.SAMN04489793_1682"/>
<dbReference type="PANTHER" id="PTHR30346">
    <property type="entry name" value="TRANSCRIPTIONAL DUAL REGULATOR HCAR-RELATED"/>
    <property type="match status" value="1"/>
</dbReference>
<evidence type="ECO:0000313" key="8">
    <source>
        <dbReference type="EMBL" id="SEC16123.1"/>
    </source>
</evidence>
<dbReference type="InterPro" id="IPR036390">
    <property type="entry name" value="WH_DNA-bd_sf"/>
</dbReference>
<dbReference type="SUPFAM" id="SSF53850">
    <property type="entry name" value="Periplasmic binding protein-like II"/>
    <property type="match status" value="1"/>
</dbReference>
<reference evidence="9" key="1">
    <citation type="submission" date="2016-10" db="EMBL/GenBank/DDBJ databases">
        <authorList>
            <person name="Varghese N."/>
            <person name="Submissions S."/>
        </authorList>
    </citation>
    <scope>NUCLEOTIDE SEQUENCE [LARGE SCALE GENOMIC DNA]</scope>
    <source>
        <strain evidence="9">DSM 44234</strain>
    </source>
</reference>
<feature type="domain" description="HTH lysR-type" evidence="7">
    <location>
        <begin position="1"/>
        <end position="58"/>
    </location>
</feature>